<dbReference type="Pfam" id="PF13807">
    <property type="entry name" value="GNVR"/>
    <property type="match status" value="1"/>
</dbReference>
<evidence type="ECO:0000256" key="16">
    <source>
        <dbReference type="SAM" id="Phobius"/>
    </source>
</evidence>
<evidence type="ECO:0000256" key="9">
    <source>
        <dbReference type="ARBA" id="ARBA00022741"/>
    </source>
</evidence>
<evidence type="ECO:0000256" key="10">
    <source>
        <dbReference type="ARBA" id="ARBA00022777"/>
    </source>
</evidence>
<evidence type="ECO:0000313" key="20">
    <source>
        <dbReference type="EMBL" id="CAA0080747.1"/>
    </source>
</evidence>
<evidence type="ECO:0000259" key="17">
    <source>
        <dbReference type="Pfam" id="PF02706"/>
    </source>
</evidence>
<dbReference type="InterPro" id="IPR005702">
    <property type="entry name" value="Wzc-like_C"/>
</dbReference>
<dbReference type="InterPro" id="IPR003856">
    <property type="entry name" value="LPS_length_determ_N"/>
</dbReference>
<name>A0A5S9MWK0_9GAMM</name>
<keyword evidence="12 16" id="KW-1133">Transmembrane helix</keyword>
<keyword evidence="9" id="KW-0547">Nucleotide-binding</keyword>
<dbReference type="Pfam" id="PF13614">
    <property type="entry name" value="AAA_31"/>
    <property type="match status" value="1"/>
</dbReference>
<evidence type="ECO:0000256" key="7">
    <source>
        <dbReference type="ARBA" id="ARBA00022679"/>
    </source>
</evidence>
<keyword evidence="7 20" id="KW-0808">Transferase</keyword>
<evidence type="ECO:0000256" key="2">
    <source>
        <dbReference type="ARBA" id="ARBA00007316"/>
    </source>
</evidence>
<dbReference type="PANTHER" id="PTHR32309">
    <property type="entry name" value="TYROSINE-PROTEIN KINASE"/>
    <property type="match status" value="1"/>
</dbReference>
<feature type="transmembrane region" description="Helical" evidence="16">
    <location>
        <begin position="39"/>
        <end position="57"/>
    </location>
</feature>
<keyword evidence="11" id="KW-0067">ATP-binding</keyword>
<evidence type="ECO:0000256" key="1">
    <source>
        <dbReference type="ARBA" id="ARBA00004429"/>
    </source>
</evidence>
<protein>
    <recommendedName>
        <fullName evidence="4">non-specific protein-tyrosine kinase</fullName>
        <ecNumber evidence="4">2.7.10.2</ecNumber>
    </recommendedName>
</protein>
<sequence>MTNLNLKNIDAASSPQNGAENQQLFELKDLIEGLLRHKFAILATAIVCTLLASLYALQLRPSFTATTTLMLGSQTAVNDGNIDRMEMAWFMNESRLNSQLEIIKSRGTAMRVAEQLTIDGSFALPQAPLPFYKRWFTDASIEPRMLTTKQLASYVERRTRVERARRSNIFKIKFTSTDADVSALIANAVAQAYIDNYRSAQVGKYGASQAWMQGELKTLEGELNIAADELQAFQQKHGLSDIGGAEQRIKARITHLTGEQIRLDQQLMTAKHKVRAIQESNGKTSRLAQLFSDDETVRTLRGELSERRAQGASKSQILAAEKGLAEQVSFLSQAFIREQSGLEAQLGAVDAELTKSGEAAQLISKQLFQAEKLRWAVDAKKAQYESFIHRIEKIGVKASGASVNISVIEPAITPFASQGRKKALIVVVGTLLGLVLGVIGTVIYELMNNTIRSVRDVEDQLNLPVFGVIPELGKDAPKVEYSGTVQKTFEVDILEAFNDKKHHLYAEAVRAMRTSLTVSSLDVERKVIMITSTAPGEGKSSVSLGLAASLSQMGKTLVIGADLRRPGLIRKLGIKPGTAGLANVLTGAISTREAIINIHDDLDAIIAGVVPPNPQELLQKGLKGVLDDLSADYDHIIVDCPPVQAVSDGVVIAKQCDGLIYVVEQNHIATPQIKHAVGRLLQVGAPMLGVVVNKVDAKKSTDGYSSGYYQYDYSG</sequence>
<comment type="subcellular location">
    <subcellularLocation>
        <location evidence="1">Cell inner membrane</location>
        <topology evidence="1">Multi-pass membrane protein</topology>
    </subcellularLocation>
</comment>
<dbReference type="Proteomes" id="UP000434580">
    <property type="component" value="Unassembled WGS sequence"/>
</dbReference>
<evidence type="ECO:0000256" key="14">
    <source>
        <dbReference type="ARBA" id="ARBA00023137"/>
    </source>
</evidence>
<evidence type="ECO:0000313" key="21">
    <source>
        <dbReference type="Proteomes" id="UP000434580"/>
    </source>
</evidence>
<evidence type="ECO:0000256" key="12">
    <source>
        <dbReference type="ARBA" id="ARBA00022989"/>
    </source>
</evidence>
<evidence type="ECO:0000256" key="13">
    <source>
        <dbReference type="ARBA" id="ARBA00023136"/>
    </source>
</evidence>
<organism evidence="20 21">
    <name type="scientific">BD1-7 clade bacterium</name>
    <dbReference type="NCBI Taxonomy" id="2029982"/>
    <lineage>
        <taxon>Bacteria</taxon>
        <taxon>Pseudomonadati</taxon>
        <taxon>Pseudomonadota</taxon>
        <taxon>Gammaproteobacteria</taxon>
        <taxon>Cellvibrionales</taxon>
        <taxon>Spongiibacteraceae</taxon>
        <taxon>BD1-7 clade</taxon>
    </lineage>
</organism>
<dbReference type="SUPFAM" id="SSF52540">
    <property type="entry name" value="P-loop containing nucleoside triphosphate hydrolases"/>
    <property type="match status" value="1"/>
</dbReference>
<keyword evidence="13 16" id="KW-0472">Membrane</keyword>
<evidence type="ECO:0000256" key="11">
    <source>
        <dbReference type="ARBA" id="ARBA00022840"/>
    </source>
</evidence>
<keyword evidence="14" id="KW-0829">Tyrosine-protein kinase</keyword>
<dbReference type="InterPro" id="IPR027417">
    <property type="entry name" value="P-loop_NTPase"/>
</dbReference>
<dbReference type="EMBL" id="CACSII010000001">
    <property type="protein sequence ID" value="CAA0080747.1"/>
    <property type="molecule type" value="Genomic_DNA"/>
</dbReference>
<feature type="domain" description="Tyrosine-protein kinase G-rich" evidence="19">
    <location>
        <begin position="377"/>
        <end position="442"/>
    </location>
</feature>
<evidence type="ECO:0000259" key="18">
    <source>
        <dbReference type="Pfam" id="PF13614"/>
    </source>
</evidence>
<evidence type="ECO:0000256" key="4">
    <source>
        <dbReference type="ARBA" id="ARBA00011903"/>
    </source>
</evidence>
<dbReference type="GO" id="GO:0005524">
    <property type="term" value="F:ATP binding"/>
    <property type="evidence" value="ECO:0007669"/>
    <property type="project" value="UniProtKB-KW"/>
</dbReference>
<dbReference type="GO" id="GO:0004715">
    <property type="term" value="F:non-membrane spanning protein tyrosine kinase activity"/>
    <property type="evidence" value="ECO:0007669"/>
    <property type="project" value="UniProtKB-EC"/>
</dbReference>
<proteinExistence type="inferred from homology"/>
<accession>A0A5S9MWK0</accession>
<dbReference type="Gene3D" id="3.40.50.300">
    <property type="entry name" value="P-loop containing nucleotide triphosphate hydrolases"/>
    <property type="match status" value="1"/>
</dbReference>
<dbReference type="CDD" id="cd05387">
    <property type="entry name" value="BY-kinase"/>
    <property type="match status" value="1"/>
</dbReference>
<dbReference type="PANTHER" id="PTHR32309:SF13">
    <property type="entry name" value="FERRIC ENTEROBACTIN TRANSPORT PROTEIN FEPE"/>
    <property type="match status" value="1"/>
</dbReference>
<evidence type="ECO:0000259" key="19">
    <source>
        <dbReference type="Pfam" id="PF13807"/>
    </source>
</evidence>
<dbReference type="NCBIfam" id="TIGR01007">
    <property type="entry name" value="eps_fam"/>
    <property type="match status" value="1"/>
</dbReference>
<keyword evidence="6" id="KW-0997">Cell inner membrane</keyword>
<keyword evidence="10 20" id="KW-0418">Kinase</keyword>
<feature type="domain" description="Polysaccharide chain length determinant N-terminal" evidence="17">
    <location>
        <begin position="25"/>
        <end position="116"/>
    </location>
</feature>
<reference evidence="20 21" key="1">
    <citation type="submission" date="2019-11" db="EMBL/GenBank/DDBJ databases">
        <authorList>
            <person name="Holert J."/>
        </authorList>
    </citation>
    <scope>NUCLEOTIDE SEQUENCE [LARGE SCALE GENOMIC DNA]</scope>
    <source>
        <strain evidence="20">BC5_2</strain>
    </source>
</reference>
<comment type="catalytic activity">
    <reaction evidence="15">
        <text>L-tyrosyl-[protein] + ATP = O-phospho-L-tyrosyl-[protein] + ADP + H(+)</text>
        <dbReference type="Rhea" id="RHEA:10596"/>
        <dbReference type="Rhea" id="RHEA-COMP:10136"/>
        <dbReference type="Rhea" id="RHEA-COMP:20101"/>
        <dbReference type="ChEBI" id="CHEBI:15378"/>
        <dbReference type="ChEBI" id="CHEBI:30616"/>
        <dbReference type="ChEBI" id="CHEBI:46858"/>
        <dbReference type="ChEBI" id="CHEBI:61978"/>
        <dbReference type="ChEBI" id="CHEBI:456216"/>
        <dbReference type="EC" id="2.7.10.2"/>
    </reaction>
</comment>
<keyword evidence="8 16" id="KW-0812">Transmembrane</keyword>
<comment type="similarity">
    <text evidence="3">Belongs to the etk/wzc family.</text>
</comment>
<keyword evidence="5" id="KW-1003">Cell membrane</keyword>
<dbReference type="InterPro" id="IPR050445">
    <property type="entry name" value="Bact_polysacc_biosynth/exp"/>
</dbReference>
<evidence type="ECO:0000256" key="15">
    <source>
        <dbReference type="ARBA" id="ARBA00051245"/>
    </source>
</evidence>
<dbReference type="InterPro" id="IPR032807">
    <property type="entry name" value="GNVR"/>
</dbReference>
<evidence type="ECO:0000256" key="8">
    <source>
        <dbReference type="ARBA" id="ARBA00022692"/>
    </source>
</evidence>
<gene>
    <name evidence="20" type="primary">etk_1</name>
    <name evidence="20" type="ORF">DPBNPPHM_00285</name>
</gene>
<dbReference type="AlphaFoldDB" id="A0A5S9MWK0"/>
<feature type="domain" description="AAA" evidence="18">
    <location>
        <begin position="526"/>
        <end position="649"/>
    </location>
</feature>
<evidence type="ECO:0000256" key="6">
    <source>
        <dbReference type="ARBA" id="ARBA00022519"/>
    </source>
</evidence>
<comment type="similarity">
    <text evidence="2">Belongs to the CpsD/CapB family.</text>
</comment>
<dbReference type="EC" id="2.7.10.2" evidence="4"/>
<dbReference type="InterPro" id="IPR025669">
    <property type="entry name" value="AAA_dom"/>
</dbReference>
<evidence type="ECO:0000256" key="3">
    <source>
        <dbReference type="ARBA" id="ARBA00008883"/>
    </source>
</evidence>
<dbReference type="GO" id="GO:0005886">
    <property type="term" value="C:plasma membrane"/>
    <property type="evidence" value="ECO:0007669"/>
    <property type="project" value="UniProtKB-SubCell"/>
</dbReference>
<feature type="transmembrane region" description="Helical" evidence="16">
    <location>
        <begin position="423"/>
        <end position="444"/>
    </location>
</feature>
<dbReference type="OrthoDB" id="9775724at2"/>
<evidence type="ECO:0000256" key="5">
    <source>
        <dbReference type="ARBA" id="ARBA00022475"/>
    </source>
</evidence>
<dbReference type="Pfam" id="PF02706">
    <property type="entry name" value="Wzz"/>
    <property type="match status" value="1"/>
</dbReference>